<keyword evidence="5" id="KW-1185">Reference proteome</keyword>
<dbReference type="Proteomes" id="UP000815677">
    <property type="component" value="Unassembled WGS sequence"/>
</dbReference>
<feature type="transmembrane region" description="Helical" evidence="2">
    <location>
        <begin position="85"/>
        <end position="109"/>
    </location>
</feature>
<feature type="domain" description="DUF6534" evidence="3">
    <location>
        <begin position="167"/>
        <end position="253"/>
    </location>
</feature>
<feature type="region of interest" description="Disordered" evidence="1">
    <location>
        <begin position="946"/>
        <end position="970"/>
    </location>
</feature>
<dbReference type="InterPro" id="IPR032675">
    <property type="entry name" value="LRR_dom_sf"/>
</dbReference>
<keyword evidence="2" id="KW-0812">Transmembrane</keyword>
<evidence type="ECO:0000313" key="5">
    <source>
        <dbReference type="Proteomes" id="UP000815677"/>
    </source>
</evidence>
<dbReference type="PANTHER" id="PTHR40465:SF1">
    <property type="entry name" value="DUF6534 DOMAIN-CONTAINING PROTEIN"/>
    <property type="match status" value="1"/>
</dbReference>
<feature type="transmembrane region" description="Helical" evidence="2">
    <location>
        <begin position="52"/>
        <end position="73"/>
    </location>
</feature>
<dbReference type="Gene3D" id="3.80.10.10">
    <property type="entry name" value="Ribonuclease Inhibitor"/>
    <property type="match status" value="1"/>
</dbReference>
<sequence length="1079" mass="119053">MATELSSLPNVQLSYGPMLIGVFFNMILYGVLIGQVLTYYQLYSRDASWMRIFVAFLFVIETANTALNISIMYQPLILEYGQKPVFFPTVFMTQPLCVVLISTPIQLFFAWRIHQLTKSPWVSSIIGVFAAASFAGGVWTAAMVQLLRQFVKKPLLHNPALLWFWSSCVADVLITVSLVITLSKKKTGFVATDSVVDKIIQTTIQTGMITALFSILDVVCFLVLPHYAVNFVWDIALSKLYTNCLLSTLNARQALNAASFGHGSSLQRHQHQQRNVMLSPATGGTSMKHAGAVDGDVYVRSEGLAALSLQSQDLEQGLGYGFGIGIRMTKIVERVEDPLPGRPPVHFLVPTLMSALFEPSFPPELEREIFETTAGLHPEMIPTLLQVAQRIHDWLEPILYERLDFGGFRNNRKAQDSLSAVISAGGDRASSVARGVRHITVYLPTEDDLQRIQLALTPCSSITRLAVLQDLNSELPILQTLLPAMSTMNLRRLACGVSADFLAKASAFRFLSHFDLCDEVIRPEATSFLLALPRLTHLALNIDSPDRDALRPLLNGCVCLEVVALLFYFREQDDDASVEATAVAVASELDDLRLVVTQYSEWDECIRDDGYWFTADKFLKLKSAGKIPRTAFSTLNWSNTTASASATPLPGGPLFGSTARTPSCPRSHISAIRADPHFHLLELTVRLHEARLVTPLHRVVATLVGRVGHCESRRSDYRGSAPRFTVTIRRQYSRWFLNLVSVSWTFIPLSLFPSTSTTLSVPEPLMRFTTMHVLALGAATLVSGLSIEERAPEPQLEARVDIPVVTCQGYDKSEGTYDNGGIHYYAGCAMVTQSCIALNGTSIWSHAQCVAAAMCQGTYGVITLNQCQNPNVLPATQIPNLSGTIWANIVGSCNDDGCPMTQQNFIDFVYGAMSAANVTGDQWPGVKFKSRARAVKKWKQAVETRNGMRPRNRSNRAPSFRLRSSGMRNQKSSKKRLCLTVLESGAFASAGSTPAGYKATADASSTVLRPAATDRRKALRTSAPLMLTPGSWLGWSTVRFRETMKRAKMRLSRRSILESLKPNRIPVVQHTRNGGLWGL</sequence>
<evidence type="ECO:0000256" key="1">
    <source>
        <dbReference type="SAM" id="MobiDB-lite"/>
    </source>
</evidence>
<feature type="transmembrane region" description="Helical" evidence="2">
    <location>
        <begin position="203"/>
        <end position="224"/>
    </location>
</feature>
<proteinExistence type="predicted"/>
<dbReference type="EMBL" id="DF849437">
    <property type="protein sequence ID" value="GAT57313.1"/>
    <property type="molecule type" value="Genomic_DNA"/>
</dbReference>
<dbReference type="PANTHER" id="PTHR40465">
    <property type="entry name" value="CHROMOSOME 1, WHOLE GENOME SHOTGUN SEQUENCE"/>
    <property type="match status" value="1"/>
</dbReference>
<feature type="transmembrane region" description="Helical" evidence="2">
    <location>
        <begin position="162"/>
        <end position="182"/>
    </location>
</feature>
<accession>A0ABQ0M1U2</accession>
<feature type="transmembrane region" description="Helical" evidence="2">
    <location>
        <begin position="20"/>
        <end position="40"/>
    </location>
</feature>
<feature type="transmembrane region" description="Helical" evidence="2">
    <location>
        <begin position="121"/>
        <end position="142"/>
    </location>
</feature>
<organism evidence="4 5">
    <name type="scientific">Mycena chlorophos</name>
    <name type="common">Agaric fungus</name>
    <name type="synonym">Agaricus chlorophos</name>
    <dbReference type="NCBI Taxonomy" id="658473"/>
    <lineage>
        <taxon>Eukaryota</taxon>
        <taxon>Fungi</taxon>
        <taxon>Dikarya</taxon>
        <taxon>Basidiomycota</taxon>
        <taxon>Agaricomycotina</taxon>
        <taxon>Agaricomycetes</taxon>
        <taxon>Agaricomycetidae</taxon>
        <taxon>Agaricales</taxon>
        <taxon>Marasmiineae</taxon>
        <taxon>Mycenaceae</taxon>
        <taxon>Mycena</taxon>
    </lineage>
</organism>
<evidence type="ECO:0000259" key="3">
    <source>
        <dbReference type="Pfam" id="PF20152"/>
    </source>
</evidence>
<keyword evidence="2" id="KW-1133">Transmembrane helix</keyword>
<protein>
    <recommendedName>
        <fullName evidence="3">DUF6534 domain-containing protein</fullName>
    </recommendedName>
</protein>
<dbReference type="InterPro" id="IPR045339">
    <property type="entry name" value="DUF6534"/>
</dbReference>
<evidence type="ECO:0000313" key="4">
    <source>
        <dbReference type="EMBL" id="GAT57313.1"/>
    </source>
</evidence>
<keyword evidence="2" id="KW-0472">Membrane</keyword>
<dbReference type="Pfam" id="PF20152">
    <property type="entry name" value="DUF6534"/>
    <property type="match status" value="1"/>
</dbReference>
<evidence type="ECO:0000256" key="2">
    <source>
        <dbReference type="SAM" id="Phobius"/>
    </source>
</evidence>
<reference evidence="4" key="1">
    <citation type="submission" date="2014-09" db="EMBL/GenBank/DDBJ databases">
        <title>Genome sequence of the luminous mushroom Mycena chlorophos for searching fungal bioluminescence genes.</title>
        <authorList>
            <person name="Tanaka Y."/>
            <person name="Kasuga D."/>
            <person name="Oba Y."/>
            <person name="Hase S."/>
            <person name="Sato K."/>
            <person name="Oba Y."/>
            <person name="Sakakibara Y."/>
        </authorList>
    </citation>
    <scope>NUCLEOTIDE SEQUENCE</scope>
</reference>
<gene>
    <name evidence="4" type="ORF">MCHLO_13863</name>
</gene>
<name>A0ABQ0M1U2_MYCCL</name>